<evidence type="ECO:0000313" key="1">
    <source>
        <dbReference type="EMBL" id="GGK94642.1"/>
    </source>
</evidence>
<sequence>MEAAGMRGAVHVFLLRLIRRAFTGGVDHHRGELQQFAALPGSLHRRIDVTQVGAVGPGPGVAVVRLHAHAAQ</sequence>
<gene>
    <name evidence="1" type="ORF">GCM10011588_06290</name>
</gene>
<evidence type="ECO:0000313" key="2">
    <source>
        <dbReference type="Proteomes" id="UP000638263"/>
    </source>
</evidence>
<organism evidence="1 2">
    <name type="scientific">Nocardia jinanensis</name>
    <dbReference type="NCBI Taxonomy" id="382504"/>
    <lineage>
        <taxon>Bacteria</taxon>
        <taxon>Bacillati</taxon>
        <taxon>Actinomycetota</taxon>
        <taxon>Actinomycetes</taxon>
        <taxon>Mycobacteriales</taxon>
        <taxon>Nocardiaceae</taxon>
        <taxon>Nocardia</taxon>
    </lineage>
</organism>
<proteinExistence type="predicted"/>
<name>A0A917R8K3_9NOCA</name>
<reference evidence="1" key="1">
    <citation type="journal article" date="2014" name="Int. J. Syst. Evol. Microbiol.">
        <title>Complete genome sequence of Corynebacterium casei LMG S-19264T (=DSM 44701T), isolated from a smear-ripened cheese.</title>
        <authorList>
            <consortium name="US DOE Joint Genome Institute (JGI-PGF)"/>
            <person name="Walter F."/>
            <person name="Albersmeier A."/>
            <person name="Kalinowski J."/>
            <person name="Ruckert C."/>
        </authorList>
    </citation>
    <scope>NUCLEOTIDE SEQUENCE</scope>
    <source>
        <strain evidence="1">CGMCC 4.3508</strain>
    </source>
</reference>
<accession>A0A917R8K3</accession>
<dbReference type="AlphaFoldDB" id="A0A917R8K3"/>
<comment type="caution">
    <text evidence="1">The sequence shown here is derived from an EMBL/GenBank/DDBJ whole genome shotgun (WGS) entry which is preliminary data.</text>
</comment>
<dbReference type="EMBL" id="BMMH01000001">
    <property type="protein sequence ID" value="GGK94642.1"/>
    <property type="molecule type" value="Genomic_DNA"/>
</dbReference>
<keyword evidence="2" id="KW-1185">Reference proteome</keyword>
<reference evidence="1" key="2">
    <citation type="submission" date="2020-09" db="EMBL/GenBank/DDBJ databases">
        <authorList>
            <person name="Sun Q."/>
            <person name="Zhou Y."/>
        </authorList>
    </citation>
    <scope>NUCLEOTIDE SEQUENCE</scope>
    <source>
        <strain evidence="1">CGMCC 4.3508</strain>
    </source>
</reference>
<dbReference type="Proteomes" id="UP000638263">
    <property type="component" value="Unassembled WGS sequence"/>
</dbReference>
<protein>
    <submittedName>
        <fullName evidence="1">Uncharacterized protein</fullName>
    </submittedName>
</protein>